<comment type="caution">
    <text evidence="3">The sequence shown here is derived from an EMBL/GenBank/DDBJ whole genome shotgun (WGS) entry which is preliminary data.</text>
</comment>
<dbReference type="Pfam" id="PF04012">
    <property type="entry name" value="PspA_IM30"/>
    <property type="match status" value="1"/>
</dbReference>
<gene>
    <name evidence="3" type="primary">pspA</name>
    <name evidence="3" type="ORF">GCM10025883_35700</name>
</gene>
<sequence>MAQKQSILGRVAQLAKANINALLDRAEDPEKMLDQLVRDYTNSIAEAEEAVAQTIAQVRMIEADHREDVEAAAEWGRKAAAASHKAEDLRGSGDTAGGDKFDNLAKVAIGRQIQYEKEARDAEPVIAQQNATVDQLKSGLTTMKTKLEDLKSRRSALVARSRTVEAQNKVQQAMGSINVMDPTSELSRFEERIKQQEALVAGRAEAASTSIEDQFAELEDYGADSEIEARLASLKVQDRPALGN</sequence>
<keyword evidence="2" id="KW-0175">Coiled coil</keyword>
<proteinExistence type="inferred from homology"/>
<accession>A0ABQ6IUB4</accession>
<dbReference type="RefSeq" id="WP_284305072.1">
    <property type="nucleotide sequence ID" value="NZ_BSUO01000001.1"/>
</dbReference>
<keyword evidence="4" id="KW-1185">Reference proteome</keyword>
<dbReference type="EMBL" id="BSUO01000001">
    <property type="protein sequence ID" value="GMA41525.1"/>
    <property type="molecule type" value="Genomic_DNA"/>
</dbReference>
<dbReference type="PANTHER" id="PTHR31088:SF6">
    <property type="entry name" value="PHAGE SHOCK PROTEIN A"/>
    <property type="match status" value="1"/>
</dbReference>
<evidence type="ECO:0000313" key="3">
    <source>
        <dbReference type="EMBL" id="GMA41525.1"/>
    </source>
</evidence>
<evidence type="ECO:0000256" key="1">
    <source>
        <dbReference type="ARBA" id="ARBA00043985"/>
    </source>
</evidence>
<name>A0ABQ6IUB4_9MICO</name>
<dbReference type="PANTHER" id="PTHR31088">
    <property type="entry name" value="MEMBRANE-ASSOCIATED PROTEIN VIPP1, CHLOROPLASTIC"/>
    <property type="match status" value="1"/>
</dbReference>
<feature type="coiled-coil region" evidence="2">
    <location>
        <begin position="37"/>
        <end position="64"/>
    </location>
</feature>
<dbReference type="InterPro" id="IPR007157">
    <property type="entry name" value="PspA_VIPP1"/>
</dbReference>
<evidence type="ECO:0000313" key="4">
    <source>
        <dbReference type="Proteomes" id="UP001157126"/>
    </source>
</evidence>
<comment type="similarity">
    <text evidence="1">Belongs to the PspA/Vipp/IM30 family.</text>
</comment>
<evidence type="ECO:0000256" key="2">
    <source>
        <dbReference type="SAM" id="Coils"/>
    </source>
</evidence>
<protein>
    <submittedName>
        <fullName evidence="3">Membrane protein</fullName>
    </submittedName>
</protein>
<reference evidence="4" key="1">
    <citation type="journal article" date="2019" name="Int. J. Syst. Evol. Microbiol.">
        <title>The Global Catalogue of Microorganisms (GCM) 10K type strain sequencing project: providing services to taxonomists for standard genome sequencing and annotation.</title>
        <authorList>
            <consortium name="The Broad Institute Genomics Platform"/>
            <consortium name="The Broad Institute Genome Sequencing Center for Infectious Disease"/>
            <person name="Wu L."/>
            <person name="Ma J."/>
        </authorList>
    </citation>
    <scope>NUCLEOTIDE SEQUENCE [LARGE SCALE GENOMIC DNA]</scope>
    <source>
        <strain evidence="4">NBRC 113072</strain>
    </source>
</reference>
<dbReference type="Proteomes" id="UP001157126">
    <property type="component" value="Unassembled WGS sequence"/>
</dbReference>
<organism evidence="3 4">
    <name type="scientific">Mobilicoccus caccae</name>
    <dbReference type="NCBI Taxonomy" id="1859295"/>
    <lineage>
        <taxon>Bacteria</taxon>
        <taxon>Bacillati</taxon>
        <taxon>Actinomycetota</taxon>
        <taxon>Actinomycetes</taxon>
        <taxon>Micrococcales</taxon>
        <taxon>Dermatophilaceae</taxon>
        <taxon>Mobilicoccus</taxon>
    </lineage>
</organism>